<organism evidence="2 3">
    <name type="scientific">Neocucurbitaria cava</name>
    <dbReference type="NCBI Taxonomy" id="798079"/>
    <lineage>
        <taxon>Eukaryota</taxon>
        <taxon>Fungi</taxon>
        <taxon>Dikarya</taxon>
        <taxon>Ascomycota</taxon>
        <taxon>Pezizomycotina</taxon>
        <taxon>Dothideomycetes</taxon>
        <taxon>Pleosporomycetidae</taxon>
        <taxon>Pleosporales</taxon>
        <taxon>Pleosporineae</taxon>
        <taxon>Cucurbitariaceae</taxon>
        <taxon>Neocucurbitaria</taxon>
    </lineage>
</organism>
<feature type="compositionally biased region" description="Basic and acidic residues" evidence="1">
    <location>
        <begin position="320"/>
        <end position="338"/>
    </location>
</feature>
<feature type="compositionally biased region" description="Acidic residues" evidence="1">
    <location>
        <begin position="451"/>
        <end position="464"/>
    </location>
</feature>
<dbReference type="EMBL" id="JAPEUY010000008">
    <property type="protein sequence ID" value="KAJ4370495.1"/>
    <property type="molecule type" value="Genomic_DNA"/>
</dbReference>
<feature type="compositionally biased region" description="Polar residues" evidence="1">
    <location>
        <begin position="306"/>
        <end position="315"/>
    </location>
</feature>
<feature type="region of interest" description="Disordered" evidence="1">
    <location>
        <begin position="1"/>
        <end position="176"/>
    </location>
</feature>
<gene>
    <name evidence="2" type="ORF">N0V83_005016</name>
</gene>
<evidence type="ECO:0000313" key="3">
    <source>
        <dbReference type="Proteomes" id="UP001140560"/>
    </source>
</evidence>
<feature type="compositionally biased region" description="Polar residues" evidence="1">
    <location>
        <begin position="415"/>
        <end position="427"/>
    </location>
</feature>
<feature type="compositionally biased region" description="Polar residues" evidence="1">
    <location>
        <begin position="105"/>
        <end position="119"/>
    </location>
</feature>
<feature type="compositionally biased region" description="Basic and acidic residues" evidence="1">
    <location>
        <begin position="48"/>
        <end position="68"/>
    </location>
</feature>
<dbReference type="PANTHER" id="PTHR42068">
    <property type="entry name" value="YALI0B18964P"/>
    <property type="match status" value="1"/>
</dbReference>
<feature type="compositionally biased region" description="Basic and acidic residues" evidence="1">
    <location>
        <begin position="225"/>
        <end position="248"/>
    </location>
</feature>
<proteinExistence type="predicted"/>
<evidence type="ECO:0000313" key="2">
    <source>
        <dbReference type="EMBL" id="KAJ4370495.1"/>
    </source>
</evidence>
<name>A0A9W8Y8E4_9PLEO</name>
<sequence length="928" mass="100959">MVKSGLNLFTARRRSQGNAIDQVEGDVTTSPDRLMSASAESGGFRLLSRTEVDKANERRKTQEKDKSSKFPRFSSFGGAANKGRNQSFEDDSPASSKRDSKSSSGTHFSSRPYTNGQHGSTSTLPSSTDTSSDDNLFANVPRPQVPQHTSSSSSYSVKSVRKNLPSLPKSSSGVSYTDQLAFEATGRQRAMTTSSYASTTVPPKLNADLDFGSSSFGDDMFSGLNRKESPEVPREVAGRSLLSEKRTFQAEPIKINPNHHVEAPLKSWDSRGSGDNLMSSPRSDNDSPPPPPPPHKYSSYAPVASESPTLQSSATFPDADAQHVRRSFMERKPYRESSPEQQPLSISSSSANSYETPLSSRSASNRTSNTTPRAALAPVAPAYTDTDDDDLFTPAKTTPKPTVTSASRNAAPVPTQYQSSPTPSNANGGRVMTQAEFREYQKRQMSKPPVDEDSDDEDYEDEEEAIRKREEEEILRRKNQQMHFAREAMRRSTTAPANLATPESVADGFSMGFPSETSLKADEWEDEDIPLGILAQHGFPSQARNRLPTQPLNAMPSYFPERPASAGAMSNRASQAQLPAFARHLPVDPYIGGGLVRPTNRESMGFNGFGRGPASIAGDSVAGGMGMGMSSPLMYQDAGMSQPSLVDQIQMRDMTKQKYMGGASTKKPQGGPFTGMLGQQMNAAGQPQNPMRMSQMPGNGMNPMMNMMGGQMPMMGMGMGMNPMGYPMSQQDQYTQMQQFQQMQQMIAMQQMQLQQMQAMQQQPQQQDQRMSMAMPNNGFQSNMAGNGSFLSVPGMPSQPNRPMSFMSTNGNQQQRPMSTFMGSGTGYTPSIAPSERSNIGLSARYRPVVNHSDSISNGTSMTLQASGGASQSKPGTIKGILKKGSPQGIVPEEDEDWGRMANRKSKFMKGKENQGSDLEELTRGLNI</sequence>
<feature type="compositionally biased region" description="Low complexity" evidence="1">
    <location>
        <begin position="393"/>
        <end position="407"/>
    </location>
</feature>
<feature type="compositionally biased region" description="Polar residues" evidence="1">
    <location>
        <begin position="339"/>
        <end position="358"/>
    </location>
</feature>
<feature type="compositionally biased region" description="Polar residues" evidence="1">
    <location>
        <begin position="781"/>
        <end position="790"/>
    </location>
</feature>
<feature type="compositionally biased region" description="Low complexity" evidence="1">
    <location>
        <begin position="120"/>
        <end position="134"/>
    </location>
</feature>
<dbReference type="PANTHER" id="PTHR42068:SF1">
    <property type="entry name" value="YALI0B18964P"/>
    <property type="match status" value="1"/>
</dbReference>
<dbReference type="AlphaFoldDB" id="A0A9W8Y8E4"/>
<evidence type="ECO:0008006" key="4">
    <source>
        <dbReference type="Google" id="ProtNLM"/>
    </source>
</evidence>
<dbReference type="Proteomes" id="UP001140560">
    <property type="component" value="Unassembled WGS sequence"/>
</dbReference>
<reference evidence="2" key="1">
    <citation type="submission" date="2022-10" db="EMBL/GenBank/DDBJ databases">
        <title>Tapping the CABI collections for fungal endophytes: first genome assemblies for Collariella, Neodidymelliopsis, Ascochyta clinopodiicola, Didymella pomorum, Didymosphaeria variabile, Neocosmospora piperis and Neocucurbitaria cava.</title>
        <authorList>
            <person name="Hill R."/>
        </authorList>
    </citation>
    <scope>NUCLEOTIDE SEQUENCE</scope>
    <source>
        <strain evidence="2">IMI 356814</strain>
    </source>
</reference>
<keyword evidence="3" id="KW-1185">Reference proteome</keyword>
<comment type="caution">
    <text evidence="2">The sequence shown here is derived from an EMBL/GenBank/DDBJ whole genome shotgun (WGS) entry which is preliminary data.</text>
</comment>
<feature type="region of interest" description="Disordered" evidence="1">
    <location>
        <begin position="781"/>
        <end position="800"/>
    </location>
</feature>
<dbReference type="OrthoDB" id="5396252at2759"/>
<protein>
    <recommendedName>
        <fullName evidence="4">Med15 multi-domain protein</fullName>
    </recommendedName>
</protein>
<accession>A0A9W8Y8E4</accession>
<feature type="compositionally biased region" description="Low complexity" evidence="1">
    <location>
        <begin position="359"/>
        <end position="371"/>
    </location>
</feature>
<feature type="region of interest" description="Disordered" evidence="1">
    <location>
        <begin position="864"/>
        <end position="928"/>
    </location>
</feature>
<evidence type="ECO:0000256" key="1">
    <source>
        <dbReference type="SAM" id="MobiDB-lite"/>
    </source>
</evidence>
<feature type="region of interest" description="Disordered" evidence="1">
    <location>
        <begin position="222"/>
        <end position="473"/>
    </location>
</feature>
<feature type="compositionally biased region" description="Polar residues" evidence="1">
    <location>
        <begin position="864"/>
        <end position="875"/>
    </location>
</feature>